<comment type="caution">
    <text evidence="1">The sequence shown here is derived from an EMBL/GenBank/DDBJ whole genome shotgun (WGS) entry which is preliminary data.</text>
</comment>
<dbReference type="Proteomes" id="UP000324800">
    <property type="component" value="Unassembled WGS sequence"/>
</dbReference>
<proteinExistence type="predicted"/>
<protein>
    <submittedName>
        <fullName evidence="1">Uncharacterized protein</fullName>
    </submittedName>
</protein>
<accession>A0A5J4WSX7</accession>
<dbReference type="AlphaFoldDB" id="A0A5J4WSX7"/>
<organism evidence="1 2">
    <name type="scientific">Streblomastix strix</name>
    <dbReference type="NCBI Taxonomy" id="222440"/>
    <lineage>
        <taxon>Eukaryota</taxon>
        <taxon>Metamonada</taxon>
        <taxon>Preaxostyla</taxon>
        <taxon>Oxymonadida</taxon>
        <taxon>Streblomastigidae</taxon>
        <taxon>Streblomastix</taxon>
    </lineage>
</organism>
<name>A0A5J4WSX7_9EUKA</name>
<evidence type="ECO:0000313" key="2">
    <source>
        <dbReference type="Proteomes" id="UP000324800"/>
    </source>
</evidence>
<dbReference type="EMBL" id="SNRW01001138">
    <property type="protein sequence ID" value="KAA6397616.1"/>
    <property type="molecule type" value="Genomic_DNA"/>
</dbReference>
<gene>
    <name evidence="1" type="ORF">EZS28_006858</name>
</gene>
<evidence type="ECO:0000313" key="1">
    <source>
        <dbReference type="EMBL" id="KAA6397616.1"/>
    </source>
</evidence>
<reference evidence="1 2" key="1">
    <citation type="submission" date="2019-03" db="EMBL/GenBank/DDBJ databases">
        <title>Single cell metagenomics reveals metabolic interactions within the superorganism composed of flagellate Streblomastix strix and complex community of Bacteroidetes bacteria on its surface.</title>
        <authorList>
            <person name="Treitli S.C."/>
            <person name="Kolisko M."/>
            <person name="Husnik F."/>
            <person name="Keeling P."/>
            <person name="Hampl V."/>
        </authorList>
    </citation>
    <scope>NUCLEOTIDE SEQUENCE [LARGE SCALE GENOMIC DNA]</scope>
    <source>
        <strain evidence="1">ST1C</strain>
    </source>
</reference>
<sequence length="72" mass="8482">MDKLNEEQVRYKFHRYFRNLASLSLISFFPHIDGGLQPIAMFMFHPVKEVLTAAREILAKIAVNKVFDFFAY</sequence>